<dbReference type="AlphaFoldDB" id="A0A432WAI5"/>
<keyword evidence="6" id="KW-0574">Periplasm</keyword>
<keyword evidence="7" id="KW-1005">Bacterial flagellum biogenesis</keyword>
<evidence type="ECO:0000256" key="1">
    <source>
        <dbReference type="ARBA" id="ARBA00002954"/>
    </source>
</evidence>
<accession>A0A432WAI5</accession>
<dbReference type="InterPro" id="IPR051056">
    <property type="entry name" value="Glycosyl_Hydrolase_73"/>
</dbReference>
<proteinExistence type="inferred from homology"/>
<comment type="function">
    <text evidence="1">Flagellum-specific muramidase which hydrolyzes the peptidoglycan layer to assemble the rod structure in the periplasmic space.</text>
</comment>
<evidence type="ECO:0000313" key="13">
    <source>
        <dbReference type="EMBL" id="RUO27122.1"/>
    </source>
</evidence>
<dbReference type="Pfam" id="PF01832">
    <property type="entry name" value="Glucosaminidase"/>
    <property type="match status" value="1"/>
</dbReference>
<evidence type="ECO:0000259" key="12">
    <source>
        <dbReference type="SMART" id="SM00047"/>
    </source>
</evidence>
<organism evidence="13 14">
    <name type="scientific">Aliidiomarina minuta</name>
    <dbReference type="NCBI Taxonomy" id="880057"/>
    <lineage>
        <taxon>Bacteria</taxon>
        <taxon>Pseudomonadati</taxon>
        <taxon>Pseudomonadota</taxon>
        <taxon>Gammaproteobacteria</taxon>
        <taxon>Alteromonadales</taxon>
        <taxon>Idiomarinaceae</taxon>
        <taxon>Aliidiomarina</taxon>
    </lineage>
</organism>
<dbReference type="GO" id="GO:0042597">
    <property type="term" value="C:periplasmic space"/>
    <property type="evidence" value="ECO:0007669"/>
    <property type="project" value="UniProtKB-SubCell"/>
</dbReference>
<comment type="similarity">
    <text evidence="3">In the N-terminal section; belongs to the FlgJ family.</text>
</comment>
<dbReference type="GO" id="GO:0016798">
    <property type="term" value="F:hydrolase activity, acting on glycosyl bonds"/>
    <property type="evidence" value="ECO:0007669"/>
    <property type="project" value="UniProtKB-KW"/>
</dbReference>
<dbReference type="PRINTS" id="PR01002">
    <property type="entry name" value="FLGFLGJ"/>
</dbReference>
<keyword evidence="8 13" id="KW-0378">Hydrolase</keyword>
<evidence type="ECO:0000256" key="10">
    <source>
        <dbReference type="ARBA" id="ARBA00023316"/>
    </source>
</evidence>
<evidence type="ECO:0000256" key="9">
    <source>
        <dbReference type="ARBA" id="ARBA00023295"/>
    </source>
</evidence>
<feature type="domain" description="Mannosyl-glycoprotein endo-beta-N-acetylglucosamidase-like" evidence="12">
    <location>
        <begin position="162"/>
        <end position="325"/>
    </location>
</feature>
<dbReference type="Gene3D" id="2.10.70.40">
    <property type="entry name" value="peptidoglycan hydrolase"/>
    <property type="match status" value="1"/>
</dbReference>
<evidence type="ECO:0000313" key="14">
    <source>
        <dbReference type="Proteomes" id="UP000288293"/>
    </source>
</evidence>
<dbReference type="EMBL" id="PIPL01000001">
    <property type="protein sequence ID" value="RUO27122.1"/>
    <property type="molecule type" value="Genomic_DNA"/>
</dbReference>
<dbReference type="PANTHER" id="PTHR33308">
    <property type="entry name" value="PEPTIDOGLYCAN HYDROLASE FLGJ"/>
    <property type="match status" value="1"/>
</dbReference>
<evidence type="ECO:0000256" key="8">
    <source>
        <dbReference type="ARBA" id="ARBA00022801"/>
    </source>
</evidence>
<dbReference type="GO" id="GO:0071555">
    <property type="term" value="P:cell wall organization"/>
    <property type="evidence" value="ECO:0007669"/>
    <property type="project" value="UniProtKB-KW"/>
</dbReference>
<reference evidence="13 14" key="1">
    <citation type="journal article" date="2011" name="Front. Microbiol.">
        <title>Genomic signatures of strain selection and enhancement in Bacillus atrophaeus var. globigii, a historical biowarfare simulant.</title>
        <authorList>
            <person name="Gibbons H.S."/>
            <person name="Broomall S.M."/>
            <person name="McNew L.A."/>
            <person name="Daligault H."/>
            <person name="Chapman C."/>
            <person name="Bruce D."/>
            <person name="Karavis M."/>
            <person name="Krepps M."/>
            <person name="McGregor P.A."/>
            <person name="Hong C."/>
            <person name="Park K.H."/>
            <person name="Akmal A."/>
            <person name="Feldman A."/>
            <person name="Lin J.S."/>
            <person name="Chang W.E."/>
            <person name="Higgs B.W."/>
            <person name="Demirev P."/>
            <person name="Lindquist J."/>
            <person name="Liem A."/>
            <person name="Fochler E."/>
            <person name="Read T.D."/>
            <person name="Tapia R."/>
            <person name="Johnson S."/>
            <person name="Bishop-Lilly K.A."/>
            <person name="Detter C."/>
            <person name="Han C."/>
            <person name="Sozhamannan S."/>
            <person name="Rosenzweig C.N."/>
            <person name="Skowronski E.W."/>
        </authorList>
    </citation>
    <scope>NUCLEOTIDE SEQUENCE [LARGE SCALE GENOMIC DNA]</scope>
    <source>
        <strain evidence="13 14">MLST1</strain>
    </source>
</reference>
<keyword evidence="13" id="KW-0969">Cilium</keyword>
<keyword evidence="14" id="KW-1185">Reference proteome</keyword>
<dbReference type="GO" id="GO:0071973">
    <property type="term" value="P:bacterial-type flagellum-dependent cell motility"/>
    <property type="evidence" value="ECO:0007669"/>
    <property type="project" value="TreeGrafter"/>
</dbReference>
<dbReference type="GO" id="GO:0044780">
    <property type="term" value="P:bacterial-type flagellum assembly"/>
    <property type="evidence" value="ECO:0007669"/>
    <property type="project" value="InterPro"/>
</dbReference>
<comment type="subcellular location">
    <subcellularLocation>
        <location evidence="2">Periplasm</location>
    </subcellularLocation>
</comment>
<keyword evidence="9" id="KW-0326">Glycosidase</keyword>
<dbReference type="InterPro" id="IPR013377">
    <property type="entry name" value="FlgJ"/>
</dbReference>
<dbReference type="PANTHER" id="PTHR33308:SF9">
    <property type="entry name" value="PEPTIDOGLYCAN HYDROLASE FLGJ"/>
    <property type="match status" value="1"/>
</dbReference>
<dbReference type="InterPro" id="IPR019301">
    <property type="entry name" value="Flagellar_prot_FlgJ_N"/>
</dbReference>
<evidence type="ECO:0000256" key="11">
    <source>
        <dbReference type="ARBA" id="ARBA00030835"/>
    </source>
</evidence>
<dbReference type="InterPro" id="IPR002901">
    <property type="entry name" value="MGlyc_endo_b_GlcNAc-like_dom"/>
</dbReference>
<protein>
    <recommendedName>
        <fullName evidence="5">Peptidoglycan hydrolase FlgJ</fullName>
    </recommendedName>
    <alternativeName>
        <fullName evidence="11">Muramidase FlgJ</fullName>
    </alternativeName>
</protein>
<dbReference type="GO" id="GO:0004040">
    <property type="term" value="F:amidase activity"/>
    <property type="evidence" value="ECO:0007669"/>
    <property type="project" value="InterPro"/>
</dbReference>
<dbReference type="Proteomes" id="UP000288293">
    <property type="component" value="Unassembled WGS sequence"/>
</dbReference>
<keyword evidence="10" id="KW-0961">Cell wall biogenesis/degradation</keyword>
<dbReference type="SMART" id="SM00047">
    <property type="entry name" value="LYZ2"/>
    <property type="match status" value="1"/>
</dbReference>
<keyword evidence="13" id="KW-0966">Cell projection</keyword>
<comment type="similarity">
    <text evidence="4">In the C-terminal section; belongs to the glycosyl hydrolase 73 family.</text>
</comment>
<comment type="caution">
    <text evidence="13">The sequence shown here is derived from an EMBL/GenBank/DDBJ whole genome shotgun (WGS) entry which is preliminary data.</text>
</comment>
<name>A0A432WAI5_9GAMM</name>
<keyword evidence="13" id="KW-0282">Flagellum</keyword>
<evidence type="ECO:0000256" key="7">
    <source>
        <dbReference type="ARBA" id="ARBA00022795"/>
    </source>
</evidence>
<evidence type="ECO:0000256" key="6">
    <source>
        <dbReference type="ARBA" id="ARBA00022764"/>
    </source>
</evidence>
<evidence type="ECO:0000256" key="5">
    <source>
        <dbReference type="ARBA" id="ARBA00013433"/>
    </source>
</evidence>
<dbReference type="Gene3D" id="1.10.530.10">
    <property type="match status" value="1"/>
</dbReference>
<dbReference type="NCBIfam" id="TIGR02541">
    <property type="entry name" value="flagell_FlgJ"/>
    <property type="match status" value="1"/>
</dbReference>
<dbReference type="Pfam" id="PF10135">
    <property type="entry name" value="Rod-binding"/>
    <property type="match status" value="1"/>
</dbReference>
<sequence>MDTHSNSMLDQARNQSVYDLQSLDSLRQGGHNNDEKALRAAAEQFEAIFMGMMLKSMRQANAVFEEDNPMNSRYTEFYRDMHDNQMTSDISSQGTLGLADLMVQQLSPTGTDDFTPAELLPPSRVATSSKTVPYEDATEVAAAAKGPSKARVDNLVMNDQAEAWQPGNPMEFLQALAPYAKQVAEDSGIAAESVLAQAALETGWGRHVIPNGKGGSSNNLFNIKADNRWDGDRAEANTTEYYDGKPQREDAFFRSYSSVGDSFRDYVDFLNNNPRYEQALEVGKDAGRFVEELQNAGYATDPAYARKLQTIMNSDAMQKVREKFGF</sequence>
<evidence type="ECO:0000256" key="4">
    <source>
        <dbReference type="ARBA" id="ARBA00007974"/>
    </source>
</evidence>
<gene>
    <name evidence="13" type="ORF">CWE09_06710</name>
</gene>
<evidence type="ECO:0000256" key="2">
    <source>
        <dbReference type="ARBA" id="ARBA00004418"/>
    </source>
</evidence>
<evidence type="ECO:0000256" key="3">
    <source>
        <dbReference type="ARBA" id="ARBA00006880"/>
    </source>
</evidence>
<dbReference type="OrthoDB" id="289937at2"/>